<dbReference type="AlphaFoldDB" id="E4TIS6"/>
<dbReference type="HOGENOM" id="CLU_075662_2_0_0"/>
<protein>
    <recommendedName>
        <fullName evidence="3">Glycosyltransferase</fullName>
    </recommendedName>
</protein>
<dbReference type="EMBL" id="CP002347">
    <property type="protein sequence ID" value="ADR18031.1"/>
    <property type="molecule type" value="Genomic_DNA"/>
</dbReference>
<dbReference type="NCBIfam" id="TIGR04282">
    <property type="entry name" value="glyco_like_cofC"/>
    <property type="match status" value="1"/>
</dbReference>
<dbReference type="InterPro" id="IPR018641">
    <property type="entry name" value="Trfase_1_rSAM/seldom-assoc"/>
</dbReference>
<gene>
    <name evidence="1" type="ordered locus">Calni_0117</name>
</gene>
<evidence type="ECO:0000313" key="2">
    <source>
        <dbReference type="Proteomes" id="UP000007039"/>
    </source>
</evidence>
<dbReference type="SUPFAM" id="SSF53448">
    <property type="entry name" value="Nucleotide-diphospho-sugar transferases"/>
    <property type="match status" value="1"/>
</dbReference>
<dbReference type="PANTHER" id="PTHR36529">
    <property type="entry name" value="SLL1095 PROTEIN"/>
    <property type="match status" value="1"/>
</dbReference>
<dbReference type="KEGG" id="cni:Calni_0117"/>
<proteinExistence type="predicted"/>
<reference key="1">
    <citation type="submission" date="2010-11" db="EMBL/GenBank/DDBJ databases">
        <title>The complete genome of chromosome of Calditerrivibrio nitroreducens DSM 19672.</title>
        <authorList>
            <consortium name="US DOE Joint Genome Institute (JGI-PGF)"/>
            <person name="Lucas S."/>
            <person name="Copeland A."/>
            <person name="Lapidus A."/>
            <person name="Bruce D."/>
            <person name="Goodwin L."/>
            <person name="Pitluck S."/>
            <person name="Kyrpides N."/>
            <person name="Mavromatis K."/>
            <person name="Ivanova N."/>
            <person name="Mikhailova N."/>
            <person name="Zeytun A."/>
            <person name="Brettin T."/>
            <person name="Detter J.C."/>
            <person name="Tapia R."/>
            <person name="Han C."/>
            <person name="Land M."/>
            <person name="Hauser L."/>
            <person name="Markowitz V."/>
            <person name="Cheng J.-F."/>
            <person name="Hugenholtz P."/>
            <person name="Woyke T."/>
            <person name="Wu D."/>
            <person name="Spring S."/>
            <person name="Schroeder M."/>
            <person name="Brambilla E."/>
            <person name="Klenk H.-P."/>
            <person name="Eisen J.A."/>
        </authorList>
    </citation>
    <scope>NUCLEOTIDE SEQUENCE [LARGE SCALE GENOMIC DNA]</scope>
    <source>
        <strain>DSM 19672</strain>
    </source>
</reference>
<accession>E4TIS6</accession>
<dbReference type="Proteomes" id="UP000007039">
    <property type="component" value="Chromosome"/>
</dbReference>
<dbReference type="PANTHER" id="PTHR36529:SF1">
    <property type="entry name" value="GLYCOSYLTRANSFERASE"/>
    <property type="match status" value="1"/>
</dbReference>
<dbReference type="InterPro" id="IPR029044">
    <property type="entry name" value="Nucleotide-diphossugar_trans"/>
</dbReference>
<keyword evidence="2" id="KW-1185">Reference proteome</keyword>
<organism evidence="1 2">
    <name type="scientific">Calditerrivibrio nitroreducens (strain DSM 19672 / NBRC 101217 / Yu37-1)</name>
    <dbReference type="NCBI Taxonomy" id="768670"/>
    <lineage>
        <taxon>Bacteria</taxon>
        <taxon>Pseudomonadati</taxon>
        <taxon>Deferribacterota</taxon>
        <taxon>Deferribacteres</taxon>
        <taxon>Deferribacterales</taxon>
        <taxon>Calditerrivibrionaceae</taxon>
    </lineage>
</organism>
<dbReference type="Gene3D" id="3.90.550.10">
    <property type="entry name" value="Spore Coat Polysaccharide Biosynthesis Protein SpsA, Chain A"/>
    <property type="match status" value="1"/>
</dbReference>
<evidence type="ECO:0000313" key="1">
    <source>
        <dbReference type="EMBL" id="ADR18031.1"/>
    </source>
</evidence>
<dbReference type="Pfam" id="PF09837">
    <property type="entry name" value="DUF2064"/>
    <property type="match status" value="1"/>
</dbReference>
<dbReference type="eggNOG" id="COG3222">
    <property type="taxonomic scope" value="Bacteria"/>
</dbReference>
<name>E4TIS6_CALNY</name>
<reference evidence="1 2" key="2">
    <citation type="journal article" date="2011" name="Stand. Genomic Sci.">
        <title>Complete genome sequence of Calditerrivibrio nitroreducens type strain (Yu37-1).</title>
        <authorList>
            <person name="Pitluck S."/>
            <person name="Sikorski J."/>
            <person name="Zeytun A."/>
            <person name="Lapidus A."/>
            <person name="Nolan M."/>
            <person name="Lucas S."/>
            <person name="Hammon N."/>
            <person name="Deshpande S."/>
            <person name="Cheng J.F."/>
            <person name="Tapia R."/>
            <person name="Han C."/>
            <person name="Goodwin L."/>
            <person name="Liolios K."/>
            <person name="Pagani I."/>
            <person name="Ivanova N."/>
            <person name="Mavromatis K."/>
            <person name="Pati A."/>
            <person name="Chen A."/>
            <person name="Palaniappan K."/>
            <person name="Hauser L."/>
            <person name="Chang Y.J."/>
            <person name="Jeffries C.D."/>
            <person name="Detter J.C."/>
            <person name="Brambilla E."/>
            <person name="Djao O.D."/>
            <person name="Rohde M."/>
            <person name="Spring S."/>
            <person name="Goker M."/>
            <person name="Woyke T."/>
            <person name="Bristow J."/>
            <person name="Eisen J.A."/>
            <person name="Markowitz V."/>
            <person name="Hugenholtz P."/>
            <person name="Kyrpides N.C."/>
            <person name="Klenk H.P."/>
            <person name="Land M."/>
        </authorList>
    </citation>
    <scope>NUCLEOTIDE SEQUENCE [LARGE SCALE GENOMIC DNA]</scope>
    <source>
        <strain evidence="2">DSM 19672 / NBRC 101217 / Yu37-1</strain>
    </source>
</reference>
<dbReference type="STRING" id="768670.Calni_0117"/>
<evidence type="ECO:0008006" key="3">
    <source>
        <dbReference type="Google" id="ProtNLM"/>
    </source>
</evidence>
<sequence length="226" mass="26440">MSVNDKSLALFCRIPIKGTVKTRLAQEAGDDFAFRIYEILLKNTISQLECLKNLNPDIDISFYIADGTKELFQQYIENRVKTTIRNYSIHLQIGSDIGERMIQSFKELFEKGYKKVIIIGSDILGDLSYNITLGFEYLNKRSYVIGPSYDGGFYLIGSSNNFDPDLFEEIRWSSNQVFWKLKENLHKKLYSYWILEQLMDIDYYDDLKKAVKSGLLDMKILNEEYY</sequence>